<feature type="domain" description="CCHC-type" evidence="3">
    <location>
        <begin position="119"/>
        <end position="134"/>
    </location>
</feature>
<dbReference type="Gene3D" id="4.10.60.10">
    <property type="entry name" value="Zinc finger, CCHC-type"/>
    <property type="match status" value="1"/>
</dbReference>
<sequence>MSKRSRYDRDYSDRGDYRGDGHRSRRDDDYDRDRSSRRHRDDGDRGRDRYDDRDRDRNRRGRRSRRDRRRRGHGGSVRPPPVTRNVICHICERNHWTVECRKLYDNPDQYPYLDRKRGCFKCGKRGHDLVDCREERYRCKECGGVHKTKDCYFDHVPEEWHEFFDVHTRHVYYVNSANNKEVSWEPPAHELDEIYWYCSVCQLMIPNKYNECLKCHKARPVTAADISSSDSSDDDSSNGDGDSNYSD</sequence>
<dbReference type="AlphaFoldDB" id="A0A7G2C776"/>
<dbReference type="SMART" id="SM00456">
    <property type="entry name" value="WW"/>
    <property type="match status" value="1"/>
</dbReference>
<keyword evidence="5" id="KW-1185">Reference proteome</keyword>
<feature type="compositionally biased region" description="Low complexity" evidence="2">
    <location>
        <begin position="238"/>
        <end position="247"/>
    </location>
</feature>
<dbReference type="GO" id="GO:0003676">
    <property type="term" value="F:nucleic acid binding"/>
    <property type="evidence" value="ECO:0007669"/>
    <property type="project" value="InterPro"/>
</dbReference>
<dbReference type="InterPro" id="IPR001202">
    <property type="entry name" value="WW_dom"/>
</dbReference>
<feature type="compositionally biased region" description="Basic and acidic residues" evidence="2">
    <location>
        <begin position="1"/>
        <end position="57"/>
    </location>
</feature>
<feature type="region of interest" description="Disordered" evidence="2">
    <location>
        <begin position="1"/>
        <end position="80"/>
    </location>
</feature>
<feature type="compositionally biased region" description="Basic residues" evidence="2">
    <location>
        <begin position="58"/>
        <end position="73"/>
    </location>
</feature>
<evidence type="ECO:0000313" key="5">
    <source>
        <dbReference type="Proteomes" id="UP000515908"/>
    </source>
</evidence>
<dbReference type="GO" id="GO:0008270">
    <property type="term" value="F:zinc ion binding"/>
    <property type="evidence" value="ECO:0007669"/>
    <property type="project" value="UniProtKB-KW"/>
</dbReference>
<evidence type="ECO:0000256" key="2">
    <source>
        <dbReference type="SAM" id="MobiDB-lite"/>
    </source>
</evidence>
<dbReference type="SUPFAM" id="SSF51045">
    <property type="entry name" value="WW domain"/>
    <property type="match status" value="1"/>
</dbReference>
<evidence type="ECO:0000313" key="4">
    <source>
        <dbReference type="EMBL" id="CAD2214891.1"/>
    </source>
</evidence>
<dbReference type="Proteomes" id="UP000515908">
    <property type="component" value="Chromosome 04"/>
</dbReference>
<evidence type="ECO:0000259" key="3">
    <source>
        <dbReference type="PROSITE" id="PS50158"/>
    </source>
</evidence>
<keyword evidence="1" id="KW-0863">Zinc-finger</keyword>
<gene>
    <name evidence="4" type="ORF">ADEAN_000234400</name>
</gene>
<feature type="region of interest" description="Disordered" evidence="2">
    <location>
        <begin position="224"/>
        <end position="247"/>
    </location>
</feature>
<name>A0A7G2C776_9TRYP</name>
<dbReference type="PROSITE" id="PS50158">
    <property type="entry name" value="ZF_CCHC"/>
    <property type="match status" value="1"/>
</dbReference>
<dbReference type="InterPro" id="IPR001878">
    <property type="entry name" value="Znf_CCHC"/>
</dbReference>
<organism evidence="4 5">
    <name type="scientific">Angomonas deanei</name>
    <dbReference type="NCBI Taxonomy" id="59799"/>
    <lineage>
        <taxon>Eukaryota</taxon>
        <taxon>Discoba</taxon>
        <taxon>Euglenozoa</taxon>
        <taxon>Kinetoplastea</taxon>
        <taxon>Metakinetoplastina</taxon>
        <taxon>Trypanosomatida</taxon>
        <taxon>Trypanosomatidae</taxon>
        <taxon>Strigomonadinae</taxon>
        <taxon>Angomonas</taxon>
    </lineage>
</organism>
<evidence type="ECO:0000256" key="1">
    <source>
        <dbReference type="PROSITE-ProRule" id="PRU00047"/>
    </source>
</evidence>
<dbReference type="EMBL" id="LR877148">
    <property type="protein sequence ID" value="CAD2214891.1"/>
    <property type="molecule type" value="Genomic_DNA"/>
</dbReference>
<accession>A0A7G2C776</accession>
<protein>
    <recommendedName>
        <fullName evidence="3">CCHC-type domain-containing protein</fullName>
    </recommendedName>
</protein>
<dbReference type="Gene3D" id="2.20.70.10">
    <property type="match status" value="1"/>
</dbReference>
<dbReference type="InterPro" id="IPR036020">
    <property type="entry name" value="WW_dom_sf"/>
</dbReference>
<keyword evidence="1" id="KW-0479">Metal-binding</keyword>
<keyword evidence="1" id="KW-0862">Zinc</keyword>
<dbReference type="VEuPathDB" id="TriTrypDB:ADEAN_000234400"/>
<reference evidence="4 5" key="1">
    <citation type="submission" date="2020-08" db="EMBL/GenBank/DDBJ databases">
        <authorList>
            <person name="Newling K."/>
            <person name="Davey J."/>
            <person name="Forrester S."/>
        </authorList>
    </citation>
    <scope>NUCLEOTIDE SEQUENCE [LARGE SCALE GENOMIC DNA]</scope>
    <source>
        <strain evidence="5">Crithidia deanei Carvalho (ATCC PRA-265)</strain>
    </source>
</reference>
<proteinExistence type="predicted"/>